<dbReference type="Pfam" id="PF04321">
    <property type="entry name" value="RmlD_sub_bind"/>
    <property type="match status" value="1"/>
</dbReference>
<accession>F3KMY5</accession>
<dbReference type="InterPro" id="IPR029903">
    <property type="entry name" value="RmlD-like-bd"/>
</dbReference>
<reference evidence="2" key="1">
    <citation type="journal article" date="2011" name="PLoS ONE">
        <title>Genome of a low-salinity ammonia-oxidizing archaeon determined by single-cell and metagenomic analysis.</title>
        <authorList>
            <person name="Blainey P.C."/>
            <person name="Mosier A.C."/>
            <person name="Potanina A."/>
            <person name="Francis C.A."/>
            <person name="Quake S.R."/>
        </authorList>
    </citation>
    <scope>NUCLEOTIDE SEQUENCE [LARGE SCALE GENOMIC DNA]</scope>
    <source>
        <strain evidence="2">SFB1</strain>
    </source>
</reference>
<evidence type="ECO:0000313" key="2">
    <source>
        <dbReference type="EMBL" id="EGG41219.1"/>
    </source>
</evidence>
<sequence>MKKKICVIGASGLLGYKIIHSCNDYEVFGTYNQTQINHDHVHLIQLDITSPADCEKIIEIQPDYIVNTAAITNVDYCEKYKEKAHLVNVIGTQNIVKIAKKLNCKLVHISTDGIFSGNDLNYKEDDPPNPVNYYGQTKLESENAVKTLDDYLILRTNVLYGYVSKNIIKSRSNYLKPINFGLWILSELHKNKKIRIVNDQFSNPTLADNLAKIIMDCIKINLIGTFHSTDLTCVSRLHFSKKIAQKFGFSENLITEISLKDLNLLAPRPSKTCLDCSKIIKNGINLSSLDDALDTMYNQIKKEDPFMNSLI</sequence>
<dbReference type="InterPro" id="IPR005913">
    <property type="entry name" value="dTDP_dehydrorham_reduct"/>
</dbReference>
<dbReference type="HOGENOM" id="CLU_045518_2_1_2"/>
<dbReference type="PANTHER" id="PTHR10491:SF4">
    <property type="entry name" value="METHIONINE ADENOSYLTRANSFERASE 2 SUBUNIT BETA"/>
    <property type="match status" value="1"/>
</dbReference>
<comment type="caution">
    <text evidence="2">The sequence shown here is derived from an EMBL/GenBank/DDBJ whole genome shotgun (WGS) entry which is preliminary data.</text>
</comment>
<proteinExistence type="predicted"/>
<dbReference type="Gene3D" id="3.90.25.10">
    <property type="entry name" value="UDP-galactose 4-epimerase, domain 1"/>
    <property type="match status" value="1"/>
</dbReference>
<dbReference type="Proteomes" id="UP000004348">
    <property type="component" value="Chromosome"/>
</dbReference>
<dbReference type="SUPFAM" id="SSF51735">
    <property type="entry name" value="NAD(P)-binding Rossmann-fold domains"/>
    <property type="match status" value="1"/>
</dbReference>
<dbReference type="PANTHER" id="PTHR10491">
    <property type="entry name" value="DTDP-4-DEHYDRORHAMNOSE REDUCTASE"/>
    <property type="match status" value="1"/>
</dbReference>
<dbReference type="Gene3D" id="3.40.50.720">
    <property type="entry name" value="NAD(P)-binding Rossmann-like Domain"/>
    <property type="match status" value="1"/>
</dbReference>
<feature type="domain" description="RmlD-like substrate binding" evidence="1">
    <location>
        <begin position="4"/>
        <end position="300"/>
    </location>
</feature>
<dbReference type="EMBL" id="AEGP01000066">
    <property type="protein sequence ID" value="EGG41219.1"/>
    <property type="molecule type" value="Genomic_DNA"/>
</dbReference>
<name>F3KMY5_9ARCH</name>
<gene>
    <name evidence="2" type="ORF">Nlim_2028</name>
</gene>
<organism evidence="2">
    <name type="scientific">Candidatus Nitrosarchaeum limnium SFB1</name>
    <dbReference type="NCBI Taxonomy" id="886738"/>
    <lineage>
        <taxon>Archaea</taxon>
        <taxon>Nitrososphaerota</taxon>
        <taxon>Nitrososphaeria</taxon>
        <taxon>Nitrosopumilales</taxon>
        <taxon>Nitrosopumilaceae</taxon>
        <taxon>Nitrosarchaeum</taxon>
    </lineage>
</organism>
<dbReference type="InterPro" id="IPR036291">
    <property type="entry name" value="NAD(P)-bd_dom_sf"/>
</dbReference>
<dbReference type="STRING" id="886738.Nlim_2028"/>
<dbReference type="CDD" id="cd05254">
    <property type="entry name" value="dTDP_HR_like_SDR_e"/>
    <property type="match status" value="1"/>
</dbReference>
<dbReference type="AlphaFoldDB" id="F3KMY5"/>
<protein>
    <submittedName>
        <fullName evidence="2">dTDP-4-dehydrorhamnose reductase</fullName>
    </submittedName>
</protein>
<evidence type="ECO:0000259" key="1">
    <source>
        <dbReference type="Pfam" id="PF04321"/>
    </source>
</evidence>